<protein>
    <submittedName>
        <fullName evidence="1">Uncharacterized protein</fullName>
    </submittedName>
</protein>
<sequence length="201" mass="23879">MQVLVLSNLLNKQRISCFKWKSKSLKIRILMQENEKMIFLLGLVQIQQLYFINNLNLKDWLFFELQKWANFQTPFQKLQIRYQELSQVNFTLLNYSLYNYKSSMLLLQIPNDIEIEEKNSPIKNDHVIIHFGEWKDAQKHGFGKLLELDLSYDGVGFVNNEASGHSRLDWFILVMISMKVNGRMINKQYQQILLIQLLSIC</sequence>
<name>A0A8S1TVJ1_9CILI</name>
<gene>
    <name evidence="1" type="ORF">PPENT_87.1.T0260287</name>
</gene>
<keyword evidence="2" id="KW-1185">Reference proteome</keyword>
<dbReference type="AlphaFoldDB" id="A0A8S1TVJ1"/>
<accession>A0A8S1TVJ1</accession>
<evidence type="ECO:0000313" key="1">
    <source>
        <dbReference type="EMBL" id="CAD8155049.1"/>
    </source>
</evidence>
<reference evidence="1" key="1">
    <citation type="submission" date="2021-01" db="EMBL/GenBank/DDBJ databases">
        <authorList>
            <consortium name="Genoscope - CEA"/>
            <person name="William W."/>
        </authorList>
    </citation>
    <scope>NUCLEOTIDE SEQUENCE</scope>
</reference>
<comment type="caution">
    <text evidence="1">The sequence shown here is derived from an EMBL/GenBank/DDBJ whole genome shotgun (WGS) entry which is preliminary data.</text>
</comment>
<proteinExistence type="predicted"/>
<dbReference type="EMBL" id="CAJJDO010000026">
    <property type="protein sequence ID" value="CAD8155049.1"/>
    <property type="molecule type" value="Genomic_DNA"/>
</dbReference>
<dbReference type="Proteomes" id="UP000689195">
    <property type="component" value="Unassembled WGS sequence"/>
</dbReference>
<organism evidence="1 2">
    <name type="scientific">Paramecium pentaurelia</name>
    <dbReference type="NCBI Taxonomy" id="43138"/>
    <lineage>
        <taxon>Eukaryota</taxon>
        <taxon>Sar</taxon>
        <taxon>Alveolata</taxon>
        <taxon>Ciliophora</taxon>
        <taxon>Intramacronucleata</taxon>
        <taxon>Oligohymenophorea</taxon>
        <taxon>Peniculida</taxon>
        <taxon>Parameciidae</taxon>
        <taxon>Paramecium</taxon>
    </lineage>
</organism>
<evidence type="ECO:0000313" key="2">
    <source>
        <dbReference type="Proteomes" id="UP000689195"/>
    </source>
</evidence>